<evidence type="ECO:0000256" key="17">
    <source>
        <dbReference type="ARBA" id="ARBA00024827"/>
    </source>
</evidence>
<accession>A0A2G3E5Q5</accession>
<evidence type="ECO:0000256" key="7">
    <source>
        <dbReference type="ARBA" id="ARBA00022490"/>
    </source>
</evidence>
<comment type="caution">
    <text evidence="21">The sequence shown here is derived from an EMBL/GenBank/DDBJ whole genome shotgun (WGS) entry which is preliminary data.</text>
</comment>
<dbReference type="SUPFAM" id="SSF55874">
    <property type="entry name" value="ATPase domain of HSP90 chaperone/DNA topoisomerase II/histidine kinase"/>
    <property type="match status" value="1"/>
</dbReference>
<evidence type="ECO:0000256" key="1">
    <source>
        <dbReference type="ARBA" id="ARBA00000085"/>
    </source>
</evidence>
<evidence type="ECO:0000256" key="18">
    <source>
        <dbReference type="ARBA" id="ARBA00030800"/>
    </source>
</evidence>
<keyword evidence="16" id="KW-0411">Iron-sulfur</keyword>
<evidence type="ECO:0000256" key="16">
    <source>
        <dbReference type="ARBA" id="ARBA00023014"/>
    </source>
</evidence>
<dbReference type="SMART" id="SM00387">
    <property type="entry name" value="HATPase_c"/>
    <property type="match status" value="1"/>
</dbReference>
<evidence type="ECO:0000256" key="13">
    <source>
        <dbReference type="ARBA" id="ARBA00022840"/>
    </source>
</evidence>
<evidence type="ECO:0000256" key="2">
    <source>
        <dbReference type="ARBA" id="ARBA00001966"/>
    </source>
</evidence>
<evidence type="ECO:0000256" key="6">
    <source>
        <dbReference type="ARBA" id="ARBA00022485"/>
    </source>
</evidence>
<evidence type="ECO:0000313" key="22">
    <source>
        <dbReference type="Proteomes" id="UP000224563"/>
    </source>
</evidence>
<sequence>MVKEYLEKTKEQFHEDRIILLKKKSDYQNKLKENIQMLQLLEEAEDPNLEAFTPREVNHFNKEKIKELAEEQKEISRQLKIVDSELAKIDRKVDEINSVIKVSREDILPLLEGAEDDFSPKFRLALLETQENERQRIARDLHDSTVQNLTSLVHKSELCMKLMDVDVIRCRLELSALTKTLRAIIDDTRKMIYDLRPMSFDDIGFDVTVERFLDKFRVQTPLHISYEVIGEPYNINSVISLTLLRIIQEACNNAIKHANASKLSVQMKYGSDDLHLFIEDDGQGFDPHSIPDTPRQDNSGFGMSMMKERVYLLSGTIEVDSAVGKGCRISVSIPVNKEDK</sequence>
<keyword evidence="8" id="KW-0597">Phosphoprotein</keyword>
<feature type="coiled-coil region" evidence="19">
    <location>
        <begin position="24"/>
        <end position="85"/>
    </location>
</feature>
<dbReference type="GO" id="GO:0046872">
    <property type="term" value="F:metal ion binding"/>
    <property type="evidence" value="ECO:0007669"/>
    <property type="project" value="UniProtKB-KW"/>
</dbReference>
<evidence type="ECO:0000256" key="12">
    <source>
        <dbReference type="ARBA" id="ARBA00022777"/>
    </source>
</evidence>
<evidence type="ECO:0000256" key="4">
    <source>
        <dbReference type="ARBA" id="ARBA00012438"/>
    </source>
</evidence>
<name>A0A2G3E5Q5_9FIRM</name>
<dbReference type="CDD" id="cd16917">
    <property type="entry name" value="HATPase_UhpB-NarQ-NarX-like"/>
    <property type="match status" value="1"/>
</dbReference>
<dbReference type="InterPro" id="IPR036890">
    <property type="entry name" value="HATPase_C_sf"/>
</dbReference>
<evidence type="ECO:0000313" key="21">
    <source>
        <dbReference type="EMBL" id="PHU38413.1"/>
    </source>
</evidence>
<evidence type="ECO:0000256" key="10">
    <source>
        <dbReference type="ARBA" id="ARBA00022723"/>
    </source>
</evidence>
<keyword evidence="9" id="KW-0808">Transferase</keyword>
<comment type="subcellular location">
    <subcellularLocation>
        <location evidence="3">Cytoplasm</location>
    </subcellularLocation>
</comment>
<keyword evidence="10" id="KW-0479">Metal-binding</keyword>
<keyword evidence="19" id="KW-0175">Coiled coil</keyword>
<dbReference type="GO" id="GO:0005737">
    <property type="term" value="C:cytoplasm"/>
    <property type="evidence" value="ECO:0007669"/>
    <property type="project" value="UniProtKB-SubCell"/>
</dbReference>
<keyword evidence="6" id="KW-0004">4Fe-4S</keyword>
<keyword evidence="22" id="KW-1185">Reference proteome</keyword>
<keyword evidence="11" id="KW-0547">Nucleotide-binding</keyword>
<dbReference type="InterPro" id="IPR004358">
    <property type="entry name" value="Sig_transdc_His_kin-like_C"/>
</dbReference>
<evidence type="ECO:0000256" key="11">
    <source>
        <dbReference type="ARBA" id="ARBA00022741"/>
    </source>
</evidence>
<dbReference type="Pfam" id="PF07730">
    <property type="entry name" value="HisKA_3"/>
    <property type="match status" value="1"/>
</dbReference>
<dbReference type="PANTHER" id="PTHR24421:SF10">
    <property type="entry name" value="NITRATE_NITRITE SENSOR PROTEIN NARQ"/>
    <property type="match status" value="1"/>
</dbReference>
<gene>
    <name evidence="21" type="ORF">CSX02_02965</name>
</gene>
<organism evidence="21 22">
    <name type="scientific">Agathobacter ruminis</name>
    <dbReference type="NCBI Taxonomy" id="1712665"/>
    <lineage>
        <taxon>Bacteria</taxon>
        <taxon>Bacillati</taxon>
        <taxon>Bacillota</taxon>
        <taxon>Clostridia</taxon>
        <taxon>Lachnospirales</taxon>
        <taxon>Lachnospiraceae</taxon>
        <taxon>Agathobacter</taxon>
    </lineage>
</organism>
<dbReference type="GO" id="GO:0005524">
    <property type="term" value="F:ATP binding"/>
    <property type="evidence" value="ECO:0007669"/>
    <property type="project" value="UniProtKB-KW"/>
</dbReference>
<evidence type="ECO:0000256" key="5">
    <source>
        <dbReference type="ARBA" id="ARBA00017322"/>
    </source>
</evidence>
<dbReference type="PANTHER" id="PTHR24421">
    <property type="entry name" value="NITRATE/NITRITE SENSOR PROTEIN NARX-RELATED"/>
    <property type="match status" value="1"/>
</dbReference>
<dbReference type="PROSITE" id="PS50109">
    <property type="entry name" value="HIS_KIN"/>
    <property type="match status" value="1"/>
</dbReference>
<keyword evidence="15" id="KW-0902">Two-component regulatory system</keyword>
<protein>
    <recommendedName>
        <fullName evidence="5">Oxygen sensor histidine kinase NreB</fullName>
        <ecNumber evidence="4">2.7.13.3</ecNumber>
    </recommendedName>
    <alternativeName>
        <fullName evidence="18">Nitrogen regulation protein B</fullName>
    </alternativeName>
</protein>
<evidence type="ECO:0000256" key="14">
    <source>
        <dbReference type="ARBA" id="ARBA00023004"/>
    </source>
</evidence>
<dbReference type="InterPro" id="IPR050482">
    <property type="entry name" value="Sensor_HK_TwoCompSys"/>
</dbReference>
<proteinExistence type="predicted"/>
<dbReference type="PRINTS" id="PR00344">
    <property type="entry name" value="BCTRLSENSOR"/>
</dbReference>
<keyword evidence="12 21" id="KW-0418">Kinase</keyword>
<comment type="catalytic activity">
    <reaction evidence="1">
        <text>ATP + protein L-histidine = ADP + protein N-phospho-L-histidine.</text>
        <dbReference type="EC" id="2.7.13.3"/>
    </reaction>
</comment>
<dbReference type="RefSeq" id="WP_099385582.1">
    <property type="nucleotide sequence ID" value="NZ_JANSWH010000090.1"/>
</dbReference>
<evidence type="ECO:0000259" key="20">
    <source>
        <dbReference type="PROSITE" id="PS50109"/>
    </source>
</evidence>
<keyword evidence="14" id="KW-0408">Iron</keyword>
<evidence type="ECO:0000256" key="3">
    <source>
        <dbReference type="ARBA" id="ARBA00004496"/>
    </source>
</evidence>
<evidence type="ECO:0000256" key="19">
    <source>
        <dbReference type="SAM" id="Coils"/>
    </source>
</evidence>
<dbReference type="Proteomes" id="UP000224563">
    <property type="component" value="Unassembled WGS sequence"/>
</dbReference>
<dbReference type="AlphaFoldDB" id="A0A2G3E5Q5"/>
<dbReference type="EC" id="2.7.13.3" evidence="4"/>
<dbReference type="GO" id="GO:0000155">
    <property type="term" value="F:phosphorelay sensor kinase activity"/>
    <property type="evidence" value="ECO:0007669"/>
    <property type="project" value="InterPro"/>
</dbReference>
<reference evidence="21 22" key="1">
    <citation type="submission" date="2017-10" db="EMBL/GenBank/DDBJ databases">
        <title>Resolving the taxonomy of Roseburia spp., Eubacterium rectale and Agathobacter spp. through phylogenomic analysis.</title>
        <authorList>
            <person name="Sheridan P.O."/>
            <person name="Walker A.W."/>
            <person name="Duncan S.H."/>
            <person name="Scott K.P."/>
            <person name="Toole P.W.O."/>
            <person name="Luis P."/>
            <person name="Flint H.J."/>
        </authorList>
    </citation>
    <scope>NUCLEOTIDE SEQUENCE [LARGE SCALE GENOMIC DNA]</scope>
    <source>
        <strain evidence="21 22">JK623</strain>
    </source>
</reference>
<reference evidence="21 22" key="2">
    <citation type="submission" date="2017-10" db="EMBL/GenBank/DDBJ databases">
        <authorList>
            <person name="Banno H."/>
            <person name="Chua N.-H."/>
        </authorList>
    </citation>
    <scope>NUCLEOTIDE SEQUENCE [LARGE SCALE GENOMIC DNA]</scope>
    <source>
        <strain evidence="21 22">JK623</strain>
    </source>
</reference>
<dbReference type="InterPro" id="IPR005467">
    <property type="entry name" value="His_kinase_dom"/>
</dbReference>
<dbReference type="GO" id="GO:0051539">
    <property type="term" value="F:4 iron, 4 sulfur cluster binding"/>
    <property type="evidence" value="ECO:0007669"/>
    <property type="project" value="UniProtKB-KW"/>
</dbReference>
<dbReference type="InterPro" id="IPR011712">
    <property type="entry name" value="Sig_transdc_His_kin_sub3_dim/P"/>
</dbReference>
<keyword evidence="7" id="KW-0963">Cytoplasm</keyword>
<dbReference type="GO" id="GO:0016020">
    <property type="term" value="C:membrane"/>
    <property type="evidence" value="ECO:0007669"/>
    <property type="project" value="InterPro"/>
</dbReference>
<comment type="cofactor">
    <cofactor evidence="2">
        <name>[4Fe-4S] cluster</name>
        <dbReference type="ChEBI" id="CHEBI:49883"/>
    </cofactor>
</comment>
<dbReference type="Gene3D" id="3.30.565.10">
    <property type="entry name" value="Histidine kinase-like ATPase, C-terminal domain"/>
    <property type="match status" value="1"/>
</dbReference>
<evidence type="ECO:0000256" key="8">
    <source>
        <dbReference type="ARBA" id="ARBA00022553"/>
    </source>
</evidence>
<dbReference type="GO" id="GO:0046983">
    <property type="term" value="F:protein dimerization activity"/>
    <property type="evidence" value="ECO:0007669"/>
    <property type="project" value="InterPro"/>
</dbReference>
<dbReference type="Pfam" id="PF02518">
    <property type="entry name" value="HATPase_c"/>
    <property type="match status" value="1"/>
</dbReference>
<comment type="function">
    <text evidence="17">Member of the two-component regulatory system NreB/NreC involved in the control of dissimilatory nitrate/nitrite reduction in response to oxygen. NreB functions as a direct oxygen sensor histidine kinase which is autophosphorylated, in the absence of oxygen, probably at the conserved histidine residue, and transfers its phosphate group probably to a conserved aspartate residue of NreC. NreB/NreC activates the expression of the nitrate (narGHJI) and nitrite (nir) reductase operons, as well as the putative nitrate transporter gene narT.</text>
</comment>
<dbReference type="InterPro" id="IPR003594">
    <property type="entry name" value="HATPase_dom"/>
</dbReference>
<evidence type="ECO:0000256" key="15">
    <source>
        <dbReference type="ARBA" id="ARBA00023012"/>
    </source>
</evidence>
<evidence type="ECO:0000256" key="9">
    <source>
        <dbReference type="ARBA" id="ARBA00022679"/>
    </source>
</evidence>
<dbReference type="Gene3D" id="1.20.5.1930">
    <property type="match status" value="1"/>
</dbReference>
<feature type="domain" description="Histidine kinase" evidence="20">
    <location>
        <begin position="243"/>
        <end position="337"/>
    </location>
</feature>
<keyword evidence="13" id="KW-0067">ATP-binding</keyword>
<dbReference type="EMBL" id="PDYG01000009">
    <property type="protein sequence ID" value="PHU38413.1"/>
    <property type="molecule type" value="Genomic_DNA"/>
</dbReference>